<name>A0A061CM16_LACDL</name>
<dbReference type="EMBL" id="JAJNUY010000010">
    <property type="protein sequence ID" value="MCD5563225.1"/>
    <property type="molecule type" value="Genomic_DNA"/>
</dbReference>
<reference evidence="1" key="1">
    <citation type="submission" date="2018-07" db="EMBL/GenBank/DDBJ databases">
        <authorList>
            <person name="Somerville V."/>
        </authorList>
    </citation>
    <scope>NUCLEOTIDE SEQUENCE</scope>
    <source>
        <strain evidence="1">NWC_2_2</strain>
    </source>
</reference>
<dbReference type="EMBL" id="CP031023">
    <property type="protein sequence ID" value="AZA15711.1"/>
    <property type="molecule type" value="Genomic_DNA"/>
</dbReference>
<proteinExistence type="predicted"/>
<protein>
    <submittedName>
        <fullName evidence="1">Uncharacterized protein</fullName>
    </submittedName>
</protein>
<dbReference type="RefSeq" id="WP_013439960.1">
    <property type="nucleotide sequence ID" value="NZ_BJLK01000008.1"/>
</dbReference>
<evidence type="ECO:0000313" key="1">
    <source>
        <dbReference type="EMBL" id="AZA15711.1"/>
    </source>
</evidence>
<dbReference type="AlphaFoldDB" id="A0A061CM16"/>
<reference evidence="2 3" key="2">
    <citation type="submission" date="2021-12" db="EMBL/GenBank/DDBJ databases">
        <title>Antimicrobial susceptibility of Lactobacillus delbrueckii subsp. lactis obtained from milk products and other habitats.</title>
        <authorList>
            <person name="Shani N."/>
        </authorList>
    </citation>
    <scope>NUCLEOTIDE SEQUENCE [LARGE SCALE GENOMIC DNA]</scope>
    <source>
        <strain evidence="2 3">FAM 21755</strain>
    </source>
</reference>
<organism evidence="1">
    <name type="scientific">Lactobacillus delbrueckii subsp. lactis</name>
    <dbReference type="NCBI Taxonomy" id="29397"/>
    <lineage>
        <taxon>Bacteria</taxon>
        <taxon>Bacillati</taxon>
        <taxon>Bacillota</taxon>
        <taxon>Bacilli</taxon>
        <taxon>Lactobacillales</taxon>
        <taxon>Lactobacillaceae</taxon>
        <taxon>Lactobacillus</taxon>
    </lineage>
</organism>
<accession>A0A061CM16</accession>
<gene>
    <name evidence="1" type="ORF">DQL93_03345</name>
    <name evidence="2" type="ORF">LOB85_03530</name>
</gene>
<sequence>MDHLYQQFDLIEEITRNDGSQYYEISNIDQNGFAELAANNGLIKSVRILVINIPRTKALETYEQYINKAYQLHTLMNEEDWENPQWVEWDKPKGPVRDAYEMVLKANKIG</sequence>
<dbReference type="Proteomes" id="UP001200334">
    <property type="component" value="Unassembled WGS sequence"/>
</dbReference>
<evidence type="ECO:0000313" key="3">
    <source>
        <dbReference type="Proteomes" id="UP001200334"/>
    </source>
</evidence>
<evidence type="ECO:0000313" key="2">
    <source>
        <dbReference type="EMBL" id="MCD5563225.1"/>
    </source>
</evidence>